<gene>
    <name evidence="2" type="ORF">RMSM_01598</name>
</gene>
<protein>
    <submittedName>
        <fullName evidence="2">Uncharacterized protein</fullName>
    </submittedName>
</protein>
<sequence>MQPVSSNFTQNPIFVTHFRNLFATGFISCYLTSLEGLFRRRFTATD</sequence>
<keyword evidence="1" id="KW-0812">Transmembrane</keyword>
<dbReference type="AlphaFoldDB" id="M5S5I6"/>
<name>M5S5I6_9BACT</name>
<accession>M5S5I6</accession>
<reference evidence="2 3" key="1">
    <citation type="journal article" date="2013" name="Mar. Genomics">
        <title>Expression of sulfatases in Rhodopirellula baltica and the diversity of sulfatases in the genus Rhodopirellula.</title>
        <authorList>
            <person name="Wegner C.E."/>
            <person name="Richter-Heitmann T."/>
            <person name="Klindworth A."/>
            <person name="Klockow C."/>
            <person name="Richter M."/>
            <person name="Achstetter T."/>
            <person name="Glockner F.O."/>
            <person name="Harder J."/>
        </authorList>
    </citation>
    <scope>NUCLEOTIDE SEQUENCE [LARGE SCALE GENOMIC DNA]</scope>
    <source>
        <strain evidence="2 3">SM1</strain>
    </source>
</reference>
<keyword evidence="1" id="KW-1133">Transmembrane helix</keyword>
<evidence type="ECO:0000313" key="3">
    <source>
        <dbReference type="Proteomes" id="UP000011991"/>
    </source>
</evidence>
<evidence type="ECO:0000313" key="2">
    <source>
        <dbReference type="EMBL" id="EMI21454.1"/>
    </source>
</evidence>
<keyword evidence="1" id="KW-0472">Membrane</keyword>
<organism evidence="2 3">
    <name type="scientific">Rhodopirellula maiorica SM1</name>
    <dbReference type="NCBI Taxonomy" id="1265738"/>
    <lineage>
        <taxon>Bacteria</taxon>
        <taxon>Pseudomonadati</taxon>
        <taxon>Planctomycetota</taxon>
        <taxon>Planctomycetia</taxon>
        <taxon>Pirellulales</taxon>
        <taxon>Pirellulaceae</taxon>
        <taxon>Novipirellula</taxon>
    </lineage>
</organism>
<proteinExistence type="predicted"/>
<evidence type="ECO:0000256" key="1">
    <source>
        <dbReference type="SAM" id="Phobius"/>
    </source>
</evidence>
<comment type="caution">
    <text evidence="2">The sequence shown here is derived from an EMBL/GenBank/DDBJ whole genome shotgun (WGS) entry which is preliminary data.</text>
</comment>
<feature type="transmembrane region" description="Helical" evidence="1">
    <location>
        <begin position="20"/>
        <end position="38"/>
    </location>
</feature>
<keyword evidence="3" id="KW-1185">Reference proteome</keyword>
<dbReference type="EMBL" id="ANOG01000246">
    <property type="protein sequence ID" value="EMI21454.1"/>
    <property type="molecule type" value="Genomic_DNA"/>
</dbReference>
<dbReference type="Proteomes" id="UP000011991">
    <property type="component" value="Unassembled WGS sequence"/>
</dbReference>